<gene>
    <name evidence="1" type="ORF">EPI10_010442</name>
</gene>
<accession>A0A5B6W4B4</accession>
<dbReference type="Proteomes" id="UP000325315">
    <property type="component" value="Unassembled WGS sequence"/>
</dbReference>
<proteinExistence type="predicted"/>
<protein>
    <submittedName>
        <fullName evidence="1">Trimethylguanosine synthase-like isoform X1</fullName>
    </submittedName>
</protein>
<evidence type="ECO:0000313" key="2">
    <source>
        <dbReference type="Proteomes" id="UP000325315"/>
    </source>
</evidence>
<dbReference type="EMBL" id="SMMG02000004">
    <property type="protein sequence ID" value="KAA3476461.1"/>
    <property type="molecule type" value="Genomic_DNA"/>
</dbReference>
<sequence>MDHKLVDPLHLDPNFDDVDIGSNASALIFSIEKRKTRGYFHLFMLVLTTGHPRPSCLQPLLAHTVLY</sequence>
<comment type="caution">
    <text evidence="1">The sequence shown here is derived from an EMBL/GenBank/DDBJ whole genome shotgun (WGS) entry which is preliminary data.</text>
</comment>
<organism evidence="1 2">
    <name type="scientific">Gossypium australe</name>
    <dbReference type="NCBI Taxonomy" id="47621"/>
    <lineage>
        <taxon>Eukaryota</taxon>
        <taxon>Viridiplantae</taxon>
        <taxon>Streptophyta</taxon>
        <taxon>Embryophyta</taxon>
        <taxon>Tracheophyta</taxon>
        <taxon>Spermatophyta</taxon>
        <taxon>Magnoliopsida</taxon>
        <taxon>eudicotyledons</taxon>
        <taxon>Gunneridae</taxon>
        <taxon>Pentapetalae</taxon>
        <taxon>rosids</taxon>
        <taxon>malvids</taxon>
        <taxon>Malvales</taxon>
        <taxon>Malvaceae</taxon>
        <taxon>Malvoideae</taxon>
        <taxon>Gossypium</taxon>
    </lineage>
</organism>
<reference evidence="2" key="1">
    <citation type="journal article" date="2019" name="Plant Biotechnol. J.">
        <title>Genome sequencing of the Australian wild diploid species Gossypium australe highlights disease resistance and delayed gland morphogenesis.</title>
        <authorList>
            <person name="Cai Y."/>
            <person name="Cai X."/>
            <person name="Wang Q."/>
            <person name="Wang P."/>
            <person name="Zhang Y."/>
            <person name="Cai C."/>
            <person name="Xu Y."/>
            <person name="Wang K."/>
            <person name="Zhou Z."/>
            <person name="Wang C."/>
            <person name="Geng S."/>
            <person name="Li B."/>
            <person name="Dong Q."/>
            <person name="Hou Y."/>
            <person name="Wang H."/>
            <person name="Ai P."/>
            <person name="Liu Z."/>
            <person name="Yi F."/>
            <person name="Sun M."/>
            <person name="An G."/>
            <person name="Cheng J."/>
            <person name="Zhang Y."/>
            <person name="Shi Q."/>
            <person name="Xie Y."/>
            <person name="Shi X."/>
            <person name="Chang Y."/>
            <person name="Huang F."/>
            <person name="Chen Y."/>
            <person name="Hong S."/>
            <person name="Mi L."/>
            <person name="Sun Q."/>
            <person name="Zhang L."/>
            <person name="Zhou B."/>
            <person name="Peng R."/>
            <person name="Zhang X."/>
            <person name="Liu F."/>
        </authorList>
    </citation>
    <scope>NUCLEOTIDE SEQUENCE [LARGE SCALE GENOMIC DNA]</scope>
    <source>
        <strain evidence="2">cv. PA1801</strain>
    </source>
</reference>
<dbReference type="OrthoDB" id="194443at2759"/>
<keyword evidence="2" id="KW-1185">Reference proteome</keyword>
<evidence type="ECO:0000313" key="1">
    <source>
        <dbReference type="EMBL" id="KAA3476461.1"/>
    </source>
</evidence>
<dbReference type="AlphaFoldDB" id="A0A5B6W4B4"/>
<name>A0A5B6W4B4_9ROSI</name>